<reference evidence="8" key="1">
    <citation type="journal article" date="2019" name="Int. J. Syst. Evol. Microbiol.">
        <title>The Global Catalogue of Microorganisms (GCM) 10K type strain sequencing project: providing services to taxonomists for standard genome sequencing and annotation.</title>
        <authorList>
            <consortium name="The Broad Institute Genomics Platform"/>
            <consortium name="The Broad Institute Genome Sequencing Center for Infectious Disease"/>
            <person name="Wu L."/>
            <person name="Ma J."/>
        </authorList>
    </citation>
    <scope>NUCLEOTIDE SEQUENCE [LARGE SCALE GENOMIC DNA]</scope>
    <source>
        <strain evidence="8">KCTC 33575</strain>
    </source>
</reference>
<dbReference type="InterPro" id="IPR013196">
    <property type="entry name" value="HTH_11"/>
</dbReference>
<dbReference type="Pfam" id="PF00874">
    <property type="entry name" value="PRD"/>
    <property type="match status" value="2"/>
</dbReference>
<dbReference type="InterPro" id="IPR036388">
    <property type="entry name" value="WH-like_DNA-bd_sf"/>
</dbReference>
<dbReference type="SUPFAM" id="SSF63520">
    <property type="entry name" value="PTS-regulatory domain, PRD"/>
    <property type="match status" value="2"/>
</dbReference>
<dbReference type="PANTHER" id="PTHR30185:SF18">
    <property type="entry name" value="TRANSCRIPTIONAL REGULATOR MTLR"/>
    <property type="match status" value="1"/>
</dbReference>
<keyword evidence="3" id="KW-0805">Transcription regulation</keyword>
<dbReference type="Gene3D" id="1.10.1790.10">
    <property type="entry name" value="PRD domain"/>
    <property type="match status" value="2"/>
</dbReference>
<dbReference type="Gene3D" id="3.40.50.2300">
    <property type="match status" value="1"/>
</dbReference>
<dbReference type="RefSeq" id="WP_377770981.1">
    <property type="nucleotide sequence ID" value="NZ_JBHUOQ010000001.1"/>
</dbReference>
<dbReference type="SUPFAM" id="SSF52794">
    <property type="entry name" value="PTS system IIB component-like"/>
    <property type="match status" value="1"/>
</dbReference>
<feature type="domain" description="PTS EIIB type-2" evidence="5">
    <location>
        <begin position="407"/>
        <end position="494"/>
    </location>
</feature>
<dbReference type="PANTHER" id="PTHR30185">
    <property type="entry name" value="CRYPTIC BETA-GLUCOSIDE BGL OPERON ANTITERMINATOR"/>
    <property type="match status" value="1"/>
</dbReference>
<dbReference type="InterPro" id="IPR011608">
    <property type="entry name" value="PRD"/>
</dbReference>
<dbReference type="CDD" id="cd05568">
    <property type="entry name" value="PTS_IIB_bgl_like"/>
    <property type="match status" value="1"/>
</dbReference>
<keyword evidence="8" id="KW-1185">Reference proteome</keyword>
<dbReference type="Pfam" id="PF08279">
    <property type="entry name" value="HTH_11"/>
    <property type="match status" value="1"/>
</dbReference>
<evidence type="ECO:0000256" key="1">
    <source>
        <dbReference type="ARBA" id="ARBA00022679"/>
    </source>
</evidence>
<dbReference type="EMBL" id="JBHUOQ010000001">
    <property type="protein sequence ID" value="MFD2829195.1"/>
    <property type="molecule type" value="Genomic_DNA"/>
</dbReference>
<evidence type="ECO:0000313" key="8">
    <source>
        <dbReference type="Proteomes" id="UP001597519"/>
    </source>
</evidence>
<dbReference type="PROSITE" id="PS51099">
    <property type="entry name" value="PTS_EIIB_TYPE_2"/>
    <property type="match status" value="1"/>
</dbReference>
<dbReference type="Proteomes" id="UP001597519">
    <property type="component" value="Unassembled WGS sequence"/>
</dbReference>
<dbReference type="InterPro" id="IPR013011">
    <property type="entry name" value="PTS_EIIB_2"/>
</dbReference>
<organism evidence="7 8">
    <name type="scientific">Corticicoccus populi</name>
    <dbReference type="NCBI Taxonomy" id="1812821"/>
    <lineage>
        <taxon>Bacteria</taxon>
        <taxon>Bacillati</taxon>
        <taxon>Bacillota</taxon>
        <taxon>Bacilli</taxon>
        <taxon>Bacillales</taxon>
        <taxon>Staphylococcaceae</taxon>
        <taxon>Corticicoccus</taxon>
    </lineage>
</organism>
<gene>
    <name evidence="7" type="ORF">ACFSX4_01870</name>
</gene>
<accession>A0ABW5WTE2</accession>
<keyword evidence="4" id="KW-0804">Transcription</keyword>
<feature type="domain" description="PRD" evidence="6">
    <location>
        <begin position="193"/>
        <end position="301"/>
    </location>
</feature>
<feature type="domain" description="PRD" evidence="6">
    <location>
        <begin position="302"/>
        <end position="407"/>
    </location>
</feature>
<name>A0ABW5WTE2_9STAP</name>
<dbReference type="Gene3D" id="1.10.10.10">
    <property type="entry name" value="Winged helix-like DNA-binding domain superfamily/Winged helix DNA-binding domain"/>
    <property type="match status" value="1"/>
</dbReference>
<evidence type="ECO:0000256" key="4">
    <source>
        <dbReference type="ARBA" id="ARBA00023163"/>
    </source>
</evidence>
<dbReference type="InterPro" id="IPR036634">
    <property type="entry name" value="PRD_sf"/>
</dbReference>
<evidence type="ECO:0000259" key="6">
    <source>
        <dbReference type="PROSITE" id="PS51372"/>
    </source>
</evidence>
<proteinExistence type="predicted"/>
<evidence type="ECO:0000256" key="2">
    <source>
        <dbReference type="ARBA" id="ARBA00022737"/>
    </source>
</evidence>
<evidence type="ECO:0000259" key="5">
    <source>
        <dbReference type="PROSITE" id="PS51099"/>
    </source>
</evidence>
<protein>
    <submittedName>
        <fullName evidence="7">BglG family transcription antiterminator</fullName>
    </submittedName>
</protein>
<evidence type="ECO:0000256" key="3">
    <source>
        <dbReference type="ARBA" id="ARBA00023015"/>
    </source>
</evidence>
<dbReference type="InterPro" id="IPR050661">
    <property type="entry name" value="BglG_antiterminators"/>
</dbReference>
<keyword evidence="2" id="KW-0677">Repeat</keyword>
<dbReference type="InterPro" id="IPR036095">
    <property type="entry name" value="PTS_EIIB-like_sf"/>
</dbReference>
<keyword evidence="1" id="KW-0808">Transferase</keyword>
<comment type="caution">
    <text evidence="7">The sequence shown here is derived from an EMBL/GenBank/DDBJ whole genome shotgun (WGS) entry which is preliminary data.</text>
</comment>
<dbReference type="PROSITE" id="PS51372">
    <property type="entry name" value="PRD_2"/>
    <property type="match status" value="2"/>
</dbReference>
<sequence>MISSREKKIISELIYHNGTFLLIKEIASKLGVSSRTVHRELKNVKQTLESLNIHLESEYRKGIRIDINSLERDTLTKYIASNADKDLSEEEKKVALVYHLMINPSGIKKSALAVELGISEHMLDDLINKLNTSLSPFDLSIVKERNVGVQLIGNTLNKQDFLTNMMIGELNSNSIYSVIENNFVFSSLINNKLLGILEIDNIFKVERLLMDELDVLPYQLTENAYLNLTLHIVLAIDRTLNTQVVEIKSSIKDELKDTQEFEVSKGLTSKIEEEFSISLPDEEVYFITMHLRGSRRKSQNQFSMEDVEKHTVEFIQKVSIDFHYPFHSYPELKEGLILHIEPTLHRLESGIITTNPLLDIIKEQYPELFQASGDAFKEVFGFHSLDEAEIGFLTIHFGGILKANPLIEVTTVCSSGIGTSRILSSQLQSKFQNISIKQELSISELGDADISEGELILSTVPLDLENYILVNPLLDDHDIKKISDFISTVQTELSFKPPKGGVESSVDVDVDKVLQASELFHFKKMINVDTEAVHALDNLEDILLQYADFNDISSIMNTLKDRYQKTGFIIGENGFSFPHLKSEVITRHQLFIIYNEDGIMDKNYHNDIKEVNYQVLILAPNDTLIDGLISEISVLLGENHQDISKVLGDYTIDTTIKNYIKYSYRKDK</sequence>
<evidence type="ECO:0000313" key="7">
    <source>
        <dbReference type="EMBL" id="MFD2829195.1"/>
    </source>
</evidence>
<dbReference type="Gene3D" id="3.40.930.10">
    <property type="entry name" value="Mannitol-specific EII, Chain A"/>
    <property type="match status" value="1"/>
</dbReference>
<dbReference type="SUPFAM" id="SSF55804">
    <property type="entry name" value="Phoshotransferase/anion transport protein"/>
    <property type="match status" value="1"/>
</dbReference>
<dbReference type="InterPro" id="IPR016152">
    <property type="entry name" value="PTrfase/Anion_transptr"/>
</dbReference>